<dbReference type="InterPro" id="IPR058546">
    <property type="entry name" value="RPS4B/Roq1-like_LRR"/>
</dbReference>
<dbReference type="InterPro" id="IPR042197">
    <property type="entry name" value="Apaf_helical"/>
</dbReference>
<dbReference type="InterPro" id="IPR035897">
    <property type="entry name" value="Toll_tir_struct_dom_sf"/>
</dbReference>
<accession>A0ABD3KIM7</accession>
<sequence>MASSSKHERTYDVFLSFRGTNIRKNFIGHLYTALNQNGVHTFIDSEELRKGDQISVALMKAIKESRIAIIVFSEDYASSSWCLEEAAKIMECKEQGDLIVFSVFYKVEPKEVRTPRESYNKAMEKHEFKFGKDSEEVKRWKKALFDAGGLSGWHLNKGDESKLIRKIVTEVSFHLNRTPLHVAMHPVGIHSHMAKLKSMINLESNDNVLMVGLWGQGGIGKTTLAKAIYNDIFNQFENSCFLANVREVSKDCKDLVALQEKLLVETLALRKRLVVSNVDRGTNLIRERLCQKKVLLILDDVNDLCQLRALVGEGKWFHNGSRIIITTRDSHLLTYLGIDQDHVYKVRELDGSDARELFSKHAFPTHQNFKIRIDLVDSVLNHAKGLPLALEVLGSFLRGRREYEWESALDDISTAPKKGINDVLKISYDGLEPKVKEIFLHIACFFKGWDSEYVMKVIDNCDLKAVIGLQLLMERSLIRIELGKIHMHDLIQLMGMDIVNQESDDPRRRSRLWLYNDVVNVVSSEMENCAVKAIVLDPPEPTEIFVGPDALTKMRTLRLLILLNVHNTFQDPICVPNELRWFRWNGCAPPIPESSYGEKKLAGLDMSLSSITVVPNQFKVFQNLTYINFNSCKSMVHMPDLSCSPNLKELNFGGCENLVEAHESITYLDMLEVLNLGGCHELSVFPKVLNSKNLQGFYSIGTKFERFPDIPHQLKGFERLSLIGSAIKELPTSIENLIALKSMFISGCKNLRHLPSSIYKLQNLEDLVIIDCPNLIGFPKYEDSADSCMKARLPNLHRLELSRSNLSELEFLENLSCMPLLSKLTLEESNILTLPTSISKRDSLSVLHVENCHQLQEIPELPPFLRHFFAVNCESLQKNEDLIPIHRIARASSGVSDDFFENQLNFILPQGEMPQWVFPIEGDSIFFMVSEDLYDKILGVAFCTVLKNDENVEQDAYSIDPYVNGEWLYSEEGGYGLSDLDHIAVEYFLPCEFWGEVDFAQIDGRYIQLGVRVEGRVVKKWGLRIICKQLGDDLKVELQDNQLIDLALLYEDGHESTNVVAENSHMHGDNSSEADLQEDLQDCQTSTEEHGQVGSKRKHEFNLPLGNSHMHGDNLSEADLQEDSQDCQTSTEEHSQVGSKRKHEFNLPLGKRIKTMLTSILNRWR</sequence>
<feature type="region of interest" description="Disordered" evidence="5">
    <location>
        <begin position="1084"/>
        <end position="1143"/>
    </location>
</feature>
<evidence type="ECO:0000256" key="2">
    <source>
        <dbReference type="ARBA" id="ARBA00022737"/>
    </source>
</evidence>
<dbReference type="Pfam" id="PF00931">
    <property type="entry name" value="NB-ARC"/>
    <property type="match status" value="1"/>
</dbReference>
<dbReference type="SMART" id="SM00382">
    <property type="entry name" value="AAA"/>
    <property type="match status" value="1"/>
</dbReference>
<dbReference type="InterPro" id="IPR003593">
    <property type="entry name" value="AAA+_ATPase"/>
</dbReference>
<dbReference type="SUPFAM" id="SSF46785">
    <property type="entry name" value="Winged helix' DNA-binding domain"/>
    <property type="match status" value="1"/>
</dbReference>
<dbReference type="Pfam" id="PF23282">
    <property type="entry name" value="WHD_ROQ1"/>
    <property type="match status" value="1"/>
</dbReference>
<dbReference type="InterPro" id="IPR058192">
    <property type="entry name" value="WHD_ROQ1-like"/>
</dbReference>
<keyword evidence="1" id="KW-0433">Leucine-rich repeat</keyword>
<dbReference type="InterPro" id="IPR002182">
    <property type="entry name" value="NB-ARC"/>
</dbReference>
<keyword evidence="2" id="KW-0677">Repeat</keyword>
<name>A0ABD3KIM7_EUCGL</name>
<dbReference type="Pfam" id="PF23286">
    <property type="entry name" value="LRR_13"/>
    <property type="match status" value="1"/>
</dbReference>
<evidence type="ECO:0000256" key="3">
    <source>
        <dbReference type="ARBA" id="ARBA00022821"/>
    </source>
</evidence>
<dbReference type="PANTHER" id="PTHR11017">
    <property type="entry name" value="LEUCINE-RICH REPEAT-CONTAINING PROTEIN"/>
    <property type="match status" value="1"/>
</dbReference>
<evidence type="ECO:0000256" key="1">
    <source>
        <dbReference type="ARBA" id="ARBA00022614"/>
    </source>
</evidence>
<evidence type="ECO:0000313" key="8">
    <source>
        <dbReference type="Proteomes" id="UP001634007"/>
    </source>
</evidence>
<keyword evidence="3" id="KW-0611">Plant defense</keyword>
<dbReference type="InterPro" id="IPR027417">
    <property type="entry name" value="P-loop_NTPase"/>
</dbReference>
<keyword evidence="8" id="KW-1185">Reference proteome</keyword>
<dbReference type="InterPro" id="IPR000157">
    <property type="entry name" value="TIR_dom"/>
</dbReference>
<dbReference type="SUPFAM" id="SSF52200">
    <property type="entry name" value="Toll/Interleukin receptor TIR domain"/>
    <property type="match status" value="1"/>
</dbReference>
<dbReference type="PRINTS" id="PR00364">
    <property type="entry name" value="DISEASERSIST"/>
</dbReference>
<evidence type="ECO:0000256" key="5">
    <source>
        <dbReference type="SAM" id="MobiDB-lite"/>
    </source>
</evidence>
<dbReference type="FunFam" id="3.40.50.10140:FF:000007">
    <property type="entry name" value="Disease resistance protein (TIR-NBS-LRR class)"/>
    <property type="match status" value="1"/>
</dbReference>
<dbReference type="Pfam" id="PF01582">
    <property type="entry name" value="TIR"/>
    <property type="match status" value="1"/>
</dbReference>
<dbReference type="GO" id="GO:0006952">
    <property type="term" value="P:defense response"/>
    <property type="evidence" value="ECO:0007669"/>
    <property type="project" value="UniProtKB-KW"/>
</dbReference>
<keyword evidence="4" id="KW-0520">NAD</keyword>
<reference evidence="7 8" key="1">
    <citation type="submission" date="2024-11" db="EMBL/GenBank/DDBJ databases">
        <title>Chromosome-level genome assembly of Eucalyptus globulus Labill. provides insights into its genome evolution.</title>
        <authorList>
            <person name="Li X."/>
        </authorList>
    </citation>
    <scope>NUCLEOTIDE SEQUENCE [LARGE SCALE GENOMIC DNA]</scope>
    <source>
        <strain evidence="7">CL2024</strain>
        <tissue evidence="7">Fresh tender leaves</tissue>
    </source>
</reference>
<feature type="domain" description="TIR" evidence="6">
    <location>
        <begin position="9"/>
        <end position="175"/>
    </location>
</feature>
<evidence type="ECO:0000313" key="7">
    <source>
        <dbReference type="EMBL" id="KAL3739705.1"/>
    </source>
</evidence>
<dbReference type="Gene3D" id="3.40.50.300">
    <property type="entry name" value="P-loop containing nucleotide triphosphate hydrolases"/>
    <property type="match status" value="1"/>
</dbReference>
<evidence type="ECO:0000259" key="6">
    <source>
        <dbReference type="PROSITE" id="PS50104"/>
    </source>
</evidence>
<dbReference type="InterPro" id="IPR032675">
    <property type="entry name" value="LRR_dom_sf"/>
</dbReference>
<dbReference type="SUPFAM" id="SSF52540">
    <property type="entry name" value="P-loop containing nucleoside triphosphate hydrolases"/>
    <property type="match status" value="1"/>
</dbReference>
<organism evidence="7 8">
    <name type="scientific">Eucalyptus globulus</name>
    <name type="common">Tasmanian blue gum</name>
    <dbReference type="NCBI Taxonomy" id="34317"/>
    <lineage>
        <taxon>Eukaryota</taxon>
        <taxon>Viridiplantae</taxon>
        <taxon>Streptophyta</taxon>
        <taxon>Embryophyta</taxon>
        <taxon>Tracheophyta</taxon>
        <taxon>Spermatophyta</taxon>
        <taxon>Magnoliopsida</taxon>
        <taxon>eudicotyledons</taxon>
        <taxon>Gunneridae</taxon>
        <taxon>Pentapetalae</taxon>
        <taxon>rosids</taxon>
        <taxon>malvids</taxon>
        <taxon>Myrtales</taxon>
        <taxon>Myrtaceae</taxon>
        <taxon>Myrtoideae</taxon>
        <taxon>Eucalypteae</taxon>
        <taxon>Eucalyptus</taxon>
    </lineage>
</organism>
<protein>
    <recommendedName>
        <fullName evidence="6">TIR domain-containing protein</fullName>
    </recommendedName>
</protein>
<proteinExistence type="predicted"/>
<dbReference type="PROSITE" id="PS50104">
    <property type="entry name" value="TIR"/>
    <property type="match status" value="1"/>
</dbReference>
<dbReference type="SMART" id="SM00255">
    <property type="entry name" value="TIR"/>
    <property type="match status" value="1"/>
</dbReference>
<dbReference type="PANTHER" id="PTHR11017:SF292">
    <property type="entry name" value="AAA+ ATPASE DOMAIN-CONTAINING PROTEIN"/>
    <property type="match status" value="1"/>
</dbReference>
<dbReference type="SUPFAM" id="SSF52058">
    <property type="entry name" value="L domain-like"/>
    <property type="match status" value="1"/>
</dbReference>
<dbReference type="InterPro" id="IPR044974">
    <property type="entry name" value="Disease_R_plants"/>
</dbReference>
<dbReference type="Proteomes" id="UP001634007">
    <property type="component" value="Unassembled WGS sequence"/>
</dbReference>
<dbReference type="Gene3D" id="3.40.50.10140">
    <property type="entry name" value="Toll/interleukin-1 receptor homology (TIR) domain"/>
    <property type="match status" value="1"/>
</dbReference>
<dbReference type="AlphaFoldDB" id="A0ABD3KIM7"/>
<dbReference type="InterPro" id="IPR036390">
    <property type="entry name" value="WH_DNA-bd_sf"/>
</dbReference>
<evidence type="ECO:0000256" key="4">
    <source>
        <dbReference type="ARBA" id="ARBA00023027"/>
    </source>
</evidence>
<dbReference type="Gene3D" id="3.80.10.10">
    <property type="entry name" value="Ribonuclease Inhibitor"/>
    <property type="match status" value="2"/>
</dbReference>
<gene>
    <name evidence="7" type="ORF">ACJRO7_021036</name>
</gene>
<comment type="caution">
    <text evidence="7">The sequence shown here is derived from an EMBL/GenBank/DDBJ whole genome shotgun (WGS) entry which is preliminary data.</text>
</comment>
<dbReference type="Gene3D" id="1.10.8.430">
    <property type="entry name" value="Helical domain of apoptotic protease-activating factors"/>
    <property type="match status" value="1"/>
</dbReference>
<dbReference type="EMBL" id="JBJKBG010000005">
    <property type="protein sequence ID" value="KAL3739705.1"/>
    <property type="molecule type" value="Genomic_DNA"/>
</dbReference>